<dbReference type="InterPro" id="IPR016181">
    <property type="entry name" value="Acyl_CoA_acyltransferase"/>
</dbReference>
<keyword evidence="5" id="KW-1185">Reference proteome</keyword>
<evidence type="ECO:0000313" key="4">
    <source>
        <dbReference type="EMBL" id="MBD7983910.1"/>
    </source>
</evidence>
<dbReference type="Pfam" id="PF00583">
    <property type="entry name" value="Acetyltransf_1"/>
    <property type="match status" value="1"/>
</dbReference>
<evidence type="ECO:0000259" key="3">
    <source>
        <dbReference type="PROSITE" id="PS51186"/>
    </source>
</evidence>
<comment type="caution">
    <text evidence="4">The sequence shown here is derived from an EMBL/GenBank/DDBJ whole genome shotgun (WGS) entry which is preliminary data.</text>
</comment>
<reference evidence="4 5" key="1">
    <citation type="submission" date="2020-08" db="EMBL/GenBank/DDBJ databases">
        <title>A Genomic Blueprint of the Chicken Gut Microbiome.</title>
        <authorList>
            <person name="Gilroy R."/>
            <person name="Ravi A."/>
            <person name="Getino M."/>
            <person name="Pursley I."/>
            <person name="Horton D.L."/>
            <person name="Alikhan N.-F."/>
            <person name="Baker D."/>
            <person name="Gharbi K."/>
            <person name="Hall N."/>
            <person name="Watson M."/>
            <person name="Adriaenssens E.M."/>
            <person name="Foster-Nyarko E."/>
            <person name="Jarju S."/>
            <person name="Secka A."/>
            <person name="Antonio M."/>
            <person name="Oren A."/>
            <person name="Chaudhuri R."/>
            <person name="La Ragione R.M."/>
            <person name="Hildebrand F."/>
            <person name="Pallen M.J."/>
        </authorList>
    </citation>
    <scope>NUCLEOTIDE SEQUENCE [LARGE SCALE GENOMIC DNA]</scope>
    <source>
        <strain evidence="4 5">Sa2YVA2</strain>
    </source>
</reference>
<keyword evidence="1" id="KW-0808">Transferase</keyword>
<feature type="domain" description="N-acetyltransferase" evidence="3">
    <location>
        <begin position="1"/>
        <end position="160"/>
    </location>
</feature>
<dbReference type="InterPro" id="IPR050680">
    <property type="entry name" value="YpeA/RimI_acetyltransf"/>
</dbReference>
<protein>
    <submittedName>
        <fullName evidence="4">GNAT family N-acetyltransferase</fullName>
    </submittedName>
</protein>
<accession>A0ABR8U7Y5</accession>
<evidence type="ECO:0000256" key="1">
    <source>
        <dbReference type="ARBA" id="ARBA00022679"/>
    </source>
</evidence>
<dbReference type="PANTHER" id="PTHR43420">
    <property type="entry name" value="ACETYLTRANSFERASE"/>
    <property type="match status" value="1"/>
</dbReference>
<dbReference type="EMBL" id="JACSQN010000003">
    <property type="protein sequence ID" value="MBD7983910.1"/>
    <property type="molecule type" value="Genomic_DNA"/>
</dbReference>
<keyword evidence="2" id="KW-0012">Acyltransferase</keyword>
<evidence type="ECO:0000256" key="2">
    <source>
        <dbReference type="ARBA" id="ARBA00023315"/>
    </source>
</evidence>
<dbReference type="SUPFAM" id="SSF55729">
    <property type="entry name" value="Acyl-CoA N-acyltransferases (Nat)"/>
    <property type="match status" value="1"/>
</dbReference>
<dbReference type="PANTHER" id="PTHR43420:SF43">
    <property type="entry name" value="SPERMINE_SPERMIDINE ACETYLTRANSFERASE"/>
    <property type="match status" value="1"/>
</dbReference>
<dbReference type="CDD" id="cd04301">
    <property type="entry name" value="NAT_SF"/>
    <property type="match status" value="1"/>
</dbReference>
<name>A0ABR8U7Y5_9BACL</name>
<dbReference type="InterPro" id="IPR000182">
    <property type="entry name" value="GNAT_dom"/>
</dbReference>
<gene>
    <name evidence="4" type="ORF">H9649_04890</name>
</gene>
<organism evidence="4 5">
    <name type="scientific">Sporosarcina quadrami</name>
    <dbReference type="NCBI Taxonomy" id="2762234"/>
    <lineage>
        <taxon>Bacteria</taxon>
        <taxon>Bacillati</taxon>
        <taxon>Bacillota</taxon>
        <taxon>Bacilli</taxon>
        <taxon>Bacillales</taxon>
        <taxon>Caryophanaceae</taxon>
        <taxon>Sporosarcina</taxon>
    </lineage>
</organism>
<sequence length="166" mass="19221">MIRPMTAEDIGYIQHIAHDTWNDTYAGIIPEDIQTDYLNRSFSNAMMEKRMEKTHLLVAENEKGIPIGFLNFTREDEDGDSELTAMYILPSYQHSGYGKKLIDYAINFLGTAKQLFVYVDSRNTGGRAFYEKQGFTQLDIFEENFEGSLVETVQYVYYIHEHALAY</sequence>
<evidence type="ECO:0000313" key="5">
    <source>
        <dbReference type="Proteomes" id="UP000626786"/>
    </source>
</evidence>
<proteinExistence type="predicted"/>
<dbReference type="Gene3D" id="3.40.630.30">
    <property type="match status" value="1"/>
</dbReference>
<dbReference type="Proteomes" id="UP000626786">
    <property type="component" value="Unassembled WGS sequence"/>
</dbReference>
<dbReference type="PROSITE" id="PS51186">
    <property type="entry name" value="GNAT"/>
    <property type="match status" value="1"/>
</dbReference>
<dbReference type="RefSeq" id="WP_191693598.1">
    <property type="nucleotide sequence ID" value="NZ_JACSQN010000003.1"/>
</dbReference>